<dbReference type="PANTHER" id="PTHR31415">
    <property type="entry name" value="OS05G0367900 PROTEIN"/>
    <property type="match status" value="1"/>
</dbReference>
<reference evidence="7" key="1">
    <citation type="journal article" date="2023" name="GigaByte">
        <title>Genome assembly of the bearded iris, Iris pallida Lam.</title>
        <authorList>
            <person name="Bruccoleri R.E."/>
            <person name="Oakeley E.J."/>
            <person name="Faust A.M.E."/>
            <person name="Altorfer M."/>
            <person name="Dessus-Babus S."/>
            <person name="Burckhardt D."/>
            <person name="Oertli M."/>
            <person name="Naumann U."/>
            <person name="Petersen F."/>
            <person name="Wong J."/>
        </authorList>
    </citation>
    <scope>NUCLEOTIDE SEQUENCE</scope>
    <source>
        <strain evidence="7">GSM-AAB239-AS_SAM_17_03QT</strain>
    </source>
</reference>
<dbReference type="GO" id="GO:0005886">
    <property type="term" value="C:plasma membrane"/>
    <property type="evidence" value="ECO:0007669"/>
    <property type="project" value="TreeGrafter"/>
</dbReference>
<name>A0AAX6FVN8_IRIPA</name>
<evidence type="ECO:0000313" key="8">
    <source>
        <dbReference type="Proteomes" id="UP001140949"/>
    </source>
</evidence>
<dbReference type="GO" id="GO:0098542">
    <property type="term" value="P:defense response to other organism"/>
    <property type="evidence" value="ECO:0007669"/>
    <property type="project" value="InterPro"/>
</dbReference>
<evidence type="ECO:0000313" key="7">
    <source>
        <dbReference type="EMBL" id="KAJ6820145.1"/>
    </source>
</evidence>
<evidence type="ECO:0000259" key="6">
    <source>
        <dbReference type="Pfam" id="PF03168"/>
    </source>
</evidence>
<evidence type="ECO:0000256" key="5">
    <source>
        <dbReference type="SAM" id="Phobius"/>
    </source>
</evidence>
<keyword evidence="8" id="KW-1185">Reference proteome</keyword>
<keyword evidence="3 5" id="KW-1133">Transmembrane helix</keyword>
<dbReference type="AlphaFoldDB" id="A0AAX6FVN8"/>
<sequence length="216" mass="24805">MSPKDSRSYTRERLLRSGWWPVILFVVAILVVILFVYVVVHPSKPKFYLHDATVLAFNLTSPNLLSSYLQATYIYFFSYSVTLSSRNPNDRVGIYYDGLDVYASYSNQQITLAASIAPLYQGHDDVDAWSPYLRGDSIPIAPFLVDALTQDEADGFFFLWVKIEGRLRWKVGDWKSGRYHVFVNCPAYLSFDRSNDSSFPTQMIRFRQSSTCTVDI</sequence>
<dbReference type="Proteomes" id="UP001140949">
    <property type="component" value="Unassembled WGS sequence"/>
</dbReference>
<dbReference type="EMBL" id="JANAVB010025798">
    <property type="protein sequence ID" value="KAJ6820145.1"/>
    <property type="molecule type" value="Genomic_DNA"/>
</dbReference>
<evidence type="ECO:0000256" key="1">
    <source>
        <dbReference type="ARBA" id="ARBA00004167"/>
    </source>
</evidence>
<dbReference type="InterPro" id="IPR004864">
    <property type="entry name" value="LEA_2"/>
</dbReference>
<keyword evidence="4 5" id="KW-0472">Membrane</keyword>
<dbReference type="GO" id="GO:0009506">
    <property type="term" value="C:plasmodesma"/>
    <property type="evidence" value="ECO:0007669"/>
    <property type="project" value="TreeGrafter"/>
</dbReference>
<dbReference type="InterPro" id="IPR044839">
    <property type="entry name" value="NDR1-like"/>
</dbReference>
<feature type="transmembrane region" description="Helical" evidence="5">
    <location>
        <begin position="20"/>
        <end position="40"/>
    </location>
</feature>
<proteinExistence type="predicted"/>
<accession>A0AAX6FVN8</accession>
<dbReference type="Pfam" id="PF03168">
    <property type="entry name" value="LEA_2"/>
    <property type="match status" value="1"/>
</dbReference>
<comment type="caution">
    <text evidence="7">The sequence shown here is derived from an EMBL/GenBank/DDBJ whole genome shotgun (WGS) entry which is preliminary data.</text>
</comment>
<keyword evidence="2 5" id="KW-0812">Transmembrane</keyword>
<evidence type="ECO:0000256" key="2">
    <source>
        <dbReference type="ARBA" id="ARBA00022692"/>
    </source>
</evidence>
<reference evidence="7" key="2">
    <citation type="submission" date="2023-04" db="EMBL/GenBank/DDBJ databases">
        <authorList>
            <person name="Bruccoleri R.E."/>
            <person name="Oakeley E.J."/>
            <person name="Faust A.-M."/>
            <person name="Dessus-Babus S."/>
            <person name="Altorfer M."/>
            <person name="Burckhardt D."/>
            <person name="Oertli M."/>
            <person name="Naumann U."/>
            <person name="Petersen F."/>
            <person name="Wong J."/>
        </authorList>
    </citation>
    <scope>NUCLEOTIDE SEQUENCE</scope>
    <source>
        <strain evidence="7">GSM-AAB239-AS_SAM_17_03QT</strain>
        <tissue evidence="7">Leaf</tissue>
    </source>
</reference>
<evidence type="ECO:0000256" key="4">
    <source>
        <dbReference type="ARBA" id="ARBA00023136"/>
    </source>
</evidence>
<comment type="subcellular location">
    <subcellularLocation>
        <location evidence="1">Membrane</location>
        <topology evidence="1">Single-pass membrane protein</topology>
    </subcellularLocation>
</comment>
<organism evidence="7 8">
    <name type="scientific">Iris pallida</name>
    <name type="common">Sweet iris</name>
    <dbReference type="NCBI Taxonomy" id="29817"/>
    <lineage>
        <taxon>Eukaryota</taxon>
        <taxon>Viridiplantae</taxon>
        <taxon>Streptophyta</taxon>
        <taxon>Embryophyta</taxon>
        <taxon>Tracheophyta</taxon>
        <taxon>Spermatophyta</taxon>
        <taxon>Magnoliopsida</taxon>
        <taxon>Liliopsida</taxon>
        <taxon>Asparagales</taxon>
        <taxon>Iridaceae</taxon>
        <taxon>Iridoideae</taxon>
        <taxon>Irideae</taxon>
        <taxon>Iris</taxon>
    </lineage>
</organism>
<dbReference type="PANTHER" id="PTHR31415:SF166">
    <property type="entry name" value="LATE EMBRYOGENESIS ABUNDANT (LEA) HYDROXYPROLINE-RICH GLYCOPROTEIN FAMILY"/>
    <property type="match status" value="1"/>
</dbReference>
<gene>
    <name evidence="7" type="ORF">M6B38_399560</name>
</gene>
<protein>
    <submittedName>
        <fullName evidence="7">NDR1/HIN1-like protein 1</fullName>
    </submittedName>
</protein>
<evidence type="ECO:0000256" key="3">
    <source>
        <dbReference type="ARBA" id="ARBA00022989"/>
    </source>
</evidence>
<feature type="domain" description="Late embryogenesis abundant protein LEA-2 subgroup" evidence="6">
    <location>
        <begin position="82"/>
        <end position="185"/>
    </location>
</feature>